<dbReference type="CDD" id="cd03708">
    <property type="entry name" value="GTPBP_III"/>
    <property type="match status" value="1"/>
</dbReference>
<evidence type="ECO:0000313" key="5">
    <source>
        <dbReference type="EMBL" id="KAK2716965.1"/>
    </source>
</evidence>
<protein>
    <recommendedName>
        <fullName evidence="4">Tr-type G domain-containing protein</fullName>
    </recommendedName>
</protein>
<dbReference type="GO" id="GO:0003924">
    <property type="term" value="F:GTPase activity"/>
    <property type="evidence" value="ECO:0007669"/>
    <property type="project" value="InterPro"/>
</dbReference>
<accession>A0AA88HS65</accession>
<name>A0AA88HS65_ARTSF</name>
<dbReference type="InterPro" id="IPR027417">
    <property type="entry name" value="P-loop_NTPase"/>
</dbReference>
<keyword evidence="3" id="KW-0342">GTP-binding</keyword>
<comment type="similarity">
    <text evidence="1">Belongs to the TRAFAC class translation factor GTPase superfamily. Classic translation factor GTPase family. EF-Tu/EF-1A subfamily.</text>
</comment>
<dbReference type="InterPro" id="IPR004161">
    <property type="entry name" value="EFTu-like_2"/>
</dbReference>
<gene>
    <name evidence="5" type="ORF">QYM36_007194</name>
</gene>
<evidence type="ECO:0000256" key="1">
    <source>
        <dbReference type="ARBA" id="ARBA00007249"/>
    </source>
</evidence>
<keyword evidence="6" id="KW-1185">Reference proteome</keyword>
<dbReference type="Proteomes" id="UP001187531">
    <property type="component" value="Unassembled WGS sequence"/>
</dbReference>
<dbReference type="FunFam" id="3.40.50.300:FF:000091">
    <property type="entry name" value="Probable GTP-binding protein 1"/>
    <property type="match status" value="1"/>
</dbReference>
<dbReference type="InterPro" id="IPR009001">
    <property type="entry name" value="Transl_elong_EF1A/Init_IF2_C"/>
</dbReference>
<dbReference type="SUPFAM" id="SSF50447">
    <property type="entry name" value="Translation proteins"/>
    <property type="match status" value="1"/>
</dbReference>
<dbReference type="CDD" id="cd04165">
    <property type="entry name" value="GTPBP1_like"/>
    <property type="match status" value="1"/>
</dbReference>
<dbReference type="Gene3D" id="2.40.30.10">
    <property type="entry name" value="Translation factors"/>
    <property type="match status" value="1"/>
</dbReference>
<evidence type="ECO:0000256" key="3">
    <source>
        <dbReference type="ARBA" id="ARBA00023134"/>
    </source>
</evidence>
<organism evidence="5 6">
    <name type="scientific">Artemia franciscana</name>
    <name type="common">Brine shrimp</name>
    <name type="synonym">Artemia sanfranciscana</name>
    <dbReference type="NCBI Taxonomy" id="6661"/>
    <lineage>
        <taxon>Eukaryota</taxon>
        <taxon>Metazoa</taxon>
        <taxon>Ecdysozoa</taxon>
        <taxon>Arthropoda</taxon>
        <taxon>Crustacea</taxon>
        <taxon>Branchiopoda</taxon>
        <taxon>Anostraca</taxon>
        <taxon>Artemiidae</taxon>
        <taxon>Artemia</taxon>
    </lineage>
</organism>
<dbReference type="CDD" id="cd03694">
    <property type="entry name" value="GTPBP_II"/>
    <property type="match status" value="1"/>
</dbReference>
<dbReference type="AlphaFoldDB" id="A0AA88HS65"/>
<dbReference type="EMBL" id="JAVRJZ010000011">
    <property type="protein sequence ID" value="KAK2716965.1"/>
    <property type="molecule type" value="Genomic_DNA"/>
</dbReference>
<keyword evidence="2" id="KW-0547">Nucleotide-binding</keyword>
<dbReference type="Pfam" id="PF00009">
    <property type="entry name" value="GTP_EFTU"/>
    <property type="match status" value="1"/>
</dbReference>
<comment type="caution">
    <text evidence="5">The sequence shown here is derived from an EMBL/GenBank/DDBJ whole genome shotgun (WGS) entry which is preliminary data.</text>
</comment>
<evidence type="ECO:0000313" key="6">
    <source>
        <dbReference type="Proteomes" id="UP001187531"/>
    </source>
</evidence>
<dbReference type="PANTHER" id="PTHR43721:SF3">
    <property type="entry name" value="GTP-BINDING PROTEIN 2"/>
    <property type="match status" value="1"/>
</dbReference>
<dbReference type="GO" id="GO:0003746">
    <property type="term" value="F:translation elongation factor activity"/>
    <property type="evidence" value="ECO:0007669"/>
    <property type="project" value="TreeGrafter"/>
</dbReference>
<dbReference type="SUPFAM" id="SSF52540">
    <property type="entry name" value="P-loop containing nucleoside triphosphate hydrolases"/>
    <property type="match status" value="1"/>
</dbReference>
<dbReference type="Gene3D" id="3.40.50.300">
    <property type="entry name" value="P-loop containing nucleotide triphosphate hydrolases"/>
    <property type="match status" value="1"/>
</dbReference>
<dbReference type="PROSITE" id="PS51722">
    <property type="entry name" value="G_TR_2"/>
    <property type="match status" value="1"/>
</dbReference>
<reference evidence="5" key="1">
    <citation type="submission" date="2023-07" db="EMBL/GenBank/DDBJ databases">
        <title>Chromosome-level genome assembly of Artemia franciscana.</title>
        <authorList>
            <person name="Jo E."/>
        </authorList>
    </citation>
    <scope>NUCLEOTIDE SEQUENCE</scope>
    <source>
        <tissue evidence="5">Whole body</tissue>
    </source>
</reference>
<dbReference type="PANTHER" id="PTHR43721">
    <property type="entry name" value="ELONGATION FACTOR TU-RELATED"/>
    <property type="match status" value="1"/>
</dbReference>
<dbReference type="Pfam" id="PF03144">
    <property type="entry name" value="GTP_EFTU_D2"/>
    <property type="match status" value="1"/>
</dbReference>
<dbReference type="SUPFAM" id="SSF50465">
    <property type="entry name" value="EF-Tu/eEF-1alpha/eIF2-gamma C-terminal domain"/>
    <property type="match status" value="1"/>
</dbReference>
<feature type="domain" description="Tr-type G" evidence="4">
    <location>
        <begin position="186"/>
        <end position="412"/>
    </location>
</feature>
<dbReference type="InterPro" id="IPR009000">
    <property type="entry name" value="Transl_B-barrel_sf"/>
</dbReference>
<evidence type="ECO:0000256" key="2">
    <source>
        <dbReference type="ARBA" id="ARBA00022741"/>
    </source>
</evidence>
<proteinExistence type="inferred from homology"/>
<dbReference type="InterPro" id="IPR000795">
    <property type="entry name" value="T_Tr_GTP-bd_dom"/>
</dbReference>
<dbReference type="GO" id="GO:0005525">
    <property type="term" value="F:GTP binding"/>
    <property type="evidence" value="ECO:0007669"/>
    <property type="project" value="UniProtKB-KW"/>
</dbReference>
<dbReference type="InterPro" id="IPR035531">
    <property type="entry name" value="GTPBP1-like"/>
</dbReference>
<dbReference type="InterPro" id="IPR050055">
    <property type="entry name" value="EF-Tu_GTPase"/>
</dbReference>
<evidence type="ECO:0000259" key="4">
    <source>
        <dbReference type="PROSITE" id="PS51722"/>
    </source>
</evidence>
<sequence length="611" mass="67955">MYIGIMSETGKREDEAIPKRIGKRVKTKSIGQPDAMDAFLSLYEPAAEGDENCIDDESELFVDCAESIVADDRIIQRNIPPEVETGRREYKLKLIRPTGERFKKLVTQMKWRLREGQGEAIYDIGVSDNGALTGLNEDDMDESLSTLRSMASTLGASTSILRRKSVSEDLSVMEVLVRKIPDDRNCIEIRVAVMGNVDAGKSTLIGVLTQGSLDDGSGAARVNLFRHAHEIKTGNTSSISNEILGFDQEGNEINYRSYINAEEICMKSAKIVKFIDLAGHEKYMHTTIRGVTIYAPHYAMLVVNGTTGVVGTTRDHLGLAFALEVPVFVVITKADLASPHTLNETLEHLERLLKSFGIRKVPLRVEDEDTVMTAGRAVDGQIVPIFAVSSVSGYGLDLLKQYLHLLSPLTAREREKMMQEPPEFHIYEIVRLPKVGTVLGGLVRRGVLTEGSELLVGPFVDGEFQRARISSIHRNKQPYRAVYAGHSASVVLDMEFDDLIRKGMVLLCPMAKPEATFHFSATICVLYHSTEIHPGFETTVYIGNVQQTAVVEHIHNPSFLRTDDHASVVFRFKQYPEYIQPGSRLFFRTGNSKGIGKVTRIAKVLEDLKLK</sequence>